<evidence type="ECO:0000259" key="3">
    <source>
        <dbReference type="SMART" id="SM00409"/>
    </source>
</evidence>
<dbReference type="SMART" id="SM00409">
    <property type="entry name" value="IG"/>
    <property type="match status" value="2"/>
</dbReference>
<dbReference type="SUPFAM" id="SSF48726">
    <property type="entry name" value="Immunoglobulin"/>
    <property type="match status" value="2"/>
</dbReference>
<reference evidence="4" key="1">
    <citation type="submission" date="2025-08" db="UniProtKB">
        <authorList>
            <consortium name="Ensembl"/>
        </authorList>
    </citation>
    <scope>IDENTIFICATION</scope>
</reference>
<evidence type="ECO:0000256" key="2">
    <source>
        <dbReference type="SAM" id="SignalP"/>
    </source>
</evidence>
<feature type="domain" description="Immunoglobulin" evidence="3">
    <location>
        <begin position="135"/>
        <end position="237"/>
    </location>
</feature>
<protein>
    <recommendedName>
        <fullName evidence="3">Immunoglobulin domain-containing protein</fullName>
    </recommendedName>
</protein>
<keyword evidence="5" id="KW-1185">Reference proteome</keyword>
<feature type="chain" id="PRO_5025454822" description="Immunoglobulin domain-containing protein" evidence="2">
    <location>
        <begin position="20"/>
        <end position="303"/>
    </location>
</feature>
<evidence type="ECO:0000313" key="5">
    <source>
        <dbReference type="Proteomes" id="UP000472260"/>
    </source>
</evidence>
<dbReference type="Proteomes" id="UP000472260">
    <property type="component" value="Unassembled WGS sequence"/>
</dbReference>
<accession>A0A671PCU6</accession>
<keyword evidence="1" id="KW-1133">Transmembrane helix</keyword>
<feature type="signal peptide" evidence="2">
    <location>
        <begin position="1"/>
        <end position="19"/>
    </location>
</feature>
<name>A0A671PCU6_9TELE</name>
<dbReference type="InterPro" id="IPR003599">
    <property type="entry name" value="Ig_sub"/>
</dbReference>
<dbReference type="AlphaFoldDB" id="A0A671PCU6"/>
<dbReference type="PANTHER" id="PTHR21063">
    <property type="entry name" value="LFA-3"/>
    <property type="match status" value="1"/>
</dbReference>
<keyword evidence="2" id="KW-0732">Signal</keyword>
<sequence>MKIVFAMFLSMFVIDGVFGVDGVKTVIEGDSLTLQTGFIEMQKDGLTEWKVNNTNIATINKGTGKVEYSDDKLMMMFSGRLNLDQTGFLTIWNIRIKHSGEYKVESISSVGTKSKTFKVIVKESPLKSVEDKDEIKVLSATKGNSETLHTETELQKHDLILWRFGAEGCLIAKGDTEDNHTSYYDGDDGRFRGRLELDSETGSLTITDLETEHTGEFRLKIISDRRILFKRFTVTVSEPGLSPGAVAGICVAILLVAAAAVAAGVVIYYRSNHYKVKRLISKFSEQLKQMTKLSKQLEQMSKY</sequence>
<keyword evidence="1" id="KW-0472">Membrane</keyword>
<proteinExistence type="predicted"/>
<dbReference type="InterPro" id="IPR013783">
    <property type="entry name" value="Ig-like_fold"/>
</dbReference>
<dbReference type="Ensembl" id="ENSSANT00000058853.1">
    <property type="protein sequence ID" value="ENSSANP00000055305.1"/>
    <property type="gene ID" value="ENSSANG00000027703.1"/>
</dbReference>
<feature type="transmembrane region" description="Helical" evidence="1">
    <location>
        <begin position="245"/>
        <end position="269"/>
    </location>
</feature>
<evidence type="ECO:0000313" key="4">
    <source>
        <dbReference type="Ensembl" id="ENSSANP00000055305.1"/>
    </source>
</evidence>
<feature type="domain" description="Immunoglobulin" evidence="3">
    <location>
        <begin position="21"/>
        <end position="122"/>
    </location>
</feature>
<dbReference type="Gene3D" id="2.60.40.10">
    <property type="entry name" value="Immunoglobulins"/>
    <property type="match status" value="2"/>
</dbReference>
<evidence type="ECO:0000256" key="1">
    <source>
        <dbReference type="SAM" id="Phobius"/>
    </source>
</evidence>
<dbReference type="PANTHER" id="PTHR21063:SF4">
    <property type="entry name" value="CD48 ANTIGEN-RELATED"/>
    <property type="match status" value="1"/>
</dbReference>
<dbReference type="InterPro" id="IPR036179">
    <property type="entry name" value="Ig-like_dom_sf"/>
</dbReference>
<reference evidence="4" key="2">
    <citation type="submission" date="2025-09" db="UniProtKB">
        <authorList>
            <consortium name="Ensembl"/>
        </authorList>
    </citation>
    <scope>IDENTIFICATION</scope>
</reference>
<keyword evidence="1" id="KW-0812">Transmembrane</keyword>
<organism evidence="4 5">
    <name type="scientific">Sinocyclocheilus anshuiensis</name>
    <dbReference type="NCBI Taxonomy" id="1608454"/>
    <lineage>
        <taxon>Eukaryota</taxon>
        <taxon>Metazoa</taxon>
        <taxon>Chordata</taxon>
        <taxon>Craniata</taxon>
        <taxon>Vertebrata</taxon>
        <taxon>Euteleostomi</taxon>
        <taxon>Actinopterygii</taxon>
        <taxon>Neopterygii</taxon>
        <taxon>Teleostei</taxon>
        <taxon>Ostariophysi</taxon>
        <taxon>Cypriniformes</taxon>
        <taxon>Cyprinidae</taxon>
        <taxon>Cyprininae</taxon>
        <taxon>Sinocyclocheilus</taxon>
    </lineage>
</organism>